<feature type="transmembrane region" description="Helical" evidence="9">
    <location>
        <begin position="120"/>
        <end position="137"/>
    </location>
</feature>
<dbReference type="GO" id="GO:0006629">
    <property type="term" value="P:lipid metabolic process"/>
    <property type="evidence" value="ECO:0007669"/>
    <property type="project" value="UniProtKB-KW"/>
</dbReference>
<dbReference type="STRING" id="3775.A0A1Q3BAY4"/>
<feature type="transmembrane region" description="Helical" evidence="9">
    <location>
        <begin position="224"/>
        <end position="245"/>
    </location>
</feature>
<feature type="transmembrane region" description="Helical" evidence="9">
    <location>
        <begin position="37"/>
        <end position="55"/>
    </location>
</feature>
<keyword evidence="4 9" id="KW-0812">Transmembrane</keyword>
<dbReference type="InterPro" id="IPR044851">
    <property type="entry name" value="Wax_synthase"/>
</dbReference>
<evidence type="ECO:0000256" key="2">
    <source>
        <dbReference type="ARBA" id="ARBA00007282"/>
    </source>
</evidence>
<keyword evidence="3" id="KW-0808">Transferase</keyword>
<reference evidence="12" key="1">
    <citation type="submission" date="2016-04" db="EMBL/GenBank/DDBJ databases">
        <title>Cephalotus genome sequencing.</title>
        <authorList>
            <person name="Fukushima K."/>
            <person name="Hasebe M."/>
            <person name="Fang X."/>
        </authorList>
    </citation>
    <scope>NUCLEOTIDE SEQUENCE [LARGE SCALE GENOMIC DNA]</scope>
    <source>
        <strain evidence="12">cv. St1</strain>
    </source>
</reference>
<feature type="domain" description="Wax synthase" evidence="10">
    <location>
        <begin position="174"/>
        <end position="260"/>
    </location>
</feature>
<comment type="caution">
    <text evidence="11">The sequence shown here is derived from an EMBL/GenBank/DDBJ whole genome shotgun (WGS) entry which is preliminary data.</text>
</comment>
<evidence type="ECO:0000256" key="3">
    <source>
        <dbReference type="ARBA" id="ARBA00022679"/>
    </source>
</evidence>
<sequence>MEVTIMNNSIHPILILLASLGYCYTLVTKIPQATLKLISLLPVFYFFSILPWYFSSSFLRGIISFFITWIASFKLLLFCFNRGPLVTHTNYIDFIVLAIFPVRMKVKSSPLKASMDKKSLLKLLGALVPLLVTFFMHKDKNSQLLVILHGVSIFYGFYVIFTNDPAMARYELMQIFNKPYLAISLKEFWGRRWNRYSSYILRLTIYEPTQNSLKGVIGIGQAKVVALISTLVVSGVMHEMLFYYITCGRRPTWEVTWFFLLHGLCMIFEAGSMHFFRVMGWTLVHPAVSVSSTLGFVLVTFYWLLALPVWRNGQNICELR</sequence>
<dbReference type="InterPro" id="IPR032805">
    <property type="entry name" value="Wax_synthase_dom"/>
</dbReference>
<keyword evidence="12" id="KW-1185">Reference proteome</keyword>
<organism evidence="11 12">
    <name type="scientific">Cephalotus follicularis</name>
    <name type="common">Albany pitcher plant</name>
    <dbReference type="NCBI Taxonomy" id="3775"/>
    <lineage>
        <taxon>Eukaryota</taxon>
        <taxon>Viridiplantae</taxon>
        <taxon>Streptophyta</taxon>
        <taxon>Embryophyta</taxon>
        <taxon>Tracheophyta</taxon>
        <taxon>Spermatophyta</taxon>
        <taxon>Magnoliopsida</taxon>
        <taxon>eudicotyledons</taxon>
        <taxon>Gunneridae</taxon>
        <taxon>Pentapetalae</taxon>
        <taxon>rosids</taxon>
        <taxon>fabids</taxon>
        <taxon>Oxalidales</taxon>
        <taxon>Cephalotaceae</taxon>
        <taxon>Cephalotus</taxon>
    </lineage>
</organism>
<evidence type="ECO:0000256" key="7">
    <source>
        <dbReference type="ARBA" id="ARBA00023136"/>
    </source>
</evidence>
<keyword evidence="5 9" id="KW-1133">Transmembrane helix</keyword>
<keyword evidence="6" id="KW-0443">Lipid metabolism</keyword>
<dbReference type="InParanoid" id="A0A1Q3BAY4"/>
<dbReference type="GO" id="GO:0008374">
    <property type="term" value="F:O-acyltransferase activity"/>
    <property type="evidence" value="ECO:0007669"/>
    <property type="project" value="InterPro"/>
</dbReference>
<dbReference type="GO" id="GO:0016020">
    <property type="term" value="C:membrane"/>
    <property type="evidence" value="ECO:0007669"/>
    <property type="project" value="UniProtKB-SubCell"/>
</dbReference>
<dbReference type="OrthoDB" id="1077582at2759"/>
<accession>A0A1Q3BAY4</accession>
<name>A0A1Q3BAY4_CEPFO</name>
<dbReference type="AlphaFoldDB" id="A0A1Q3BAY4"/>
<keyword evidence="8" id="KW-0012">Acyltransferase</keyword>
<feature type="transmembrane region" description="Helical" evidence="9">
    <location>
        <begin position="143"/>
        <end position="161"/>
    </location>
</feature>
<feature type="transmembrane region" description="Helical" evidence="9">
    <location>
        <begin position="257"/>
        <end position="276"/>
    </location>
</feature>
<feature type="transmembrane region" description="Helical" evidence="9">
    <location>
        <begin position="61"/>
        <end position="80"/>
    </location>
</feature>
<evidence type="ECO:0000259" key="10">
    <source>
        <dbReference type="Pfam" id="PF13813"/>
    </source>
</evidence>
<evidence type="ECO:0000256" key="4">
    <source>
        <dbReference type="ARBA" id="ARBA00022692"/>
    </source>
</evidence>
<feature type="transmembrane region" description="Helical" evidence="9">
    <location>
        <begin position="283"/>
        <end position="305"/>
    </location>
</feature>
<feature type="transmembrane region" description="Helical" evidence="9">
    <location>
        <begin position="12"/>
        <end position="30"/>
    </location>
</feature>
<evidence type="ECO:0000256" key="5">
    <source>
        <dbReference type="ARBA" id="ARBA00022989"/>
    </source>
</evidence>
<proteinExistence type="inferred from homology"/>
<gene>
    <name evidence="11" type="ORF">CFOL_v3_08722</name>
</gene>
<dbReference type="Pfam" id="PF13813">
    <property type="entry name" value="MBOAT_2"/>
    <property type="match status" value="1"/>
</dbReference>
<comment type="similarity">
    <text evidence="2">Belongs to the wax synthase family.</text>
</comment>
<evidence type="ECO:0000256" key="6">
    <source>
        <dbReference type="ARBA" id="ARBA00023098"/>
    </source>
</evidence>
<evidence type="ECO:0000256" key="1">
    <source>
        <dbReference type="ARBA" id="ARBA00004141"/>
    </source>
</evidence>
<dbReference type="EMBL" id="BDDD01000390">
    <property type="protein sequence ID" value="GAV65207.1"/>
    <property type="molecule type" value="Genomic_DNA"/>
</dbReference>
<evidence type="ECO:0000256" key="8">
    <source>
        <dbReference type="ARBA" id="ARBA00023315"/>
    </source>
</evidence>
<dbReference type="PANTHER" id="PTHR31595">
    <property type="entry name" value="LONG-CHAIN-ALCOHOL O-FATTY-ACYLTRANSFERASE 3-RELATED"/>
    <property type="match status" value="1"/>
</dbReference>
<evidence type="ECO:0000256" key="9">
    <source>
        <dbReference type="SAM" id="Phobius"/>
    </source>
</evidence>
<dbReference type="PANTHER" id="PTHR31595:SF11">
    <property type="entry name" value="LONG-CHAIN-ALCOHOL O-FATTY-ACYLTRANSFERASE 1-RELATED"/>
    <property type="match status" value="1"/>
</dbReference>
<comment type="subcellular location">
    <subcellularLocation>
        <location evidence="1">Membrane</location>
        <topology evidence="1">Multi-pass membrane protein</topology>
    </subcellularLocation>
</comment>
<dbReference type="Proteomes" id="UP000187406">
    <property type="component" value="Unassembled WGS sequence"/>
</dbReference>
<evidence type="ECO:0000313" key="11">
    <source>
        <dbReference type="EMBL" id="GAV65207.1"/>
    </source>
</evidence>
<keyword evidence="7 9" id="KW-0472">Membrane</keyword>
<protein>
    <submittedName>
        <fullName evidence="11">MBOAT_2 domain-containing protein</fullName>
    </submittedName>
</protein>
<evidence type="ECO:0000313" key="12">
    <source>
        <dbReference type="Proteomes" id="UP000187406"/>
    </source>
</evidence>